<dbReference type="FunFam" id="3.30.160.20:FF:000046">
    <property type="entry name" value="Peptidyl-tRNA hydrolase ICT1"/>
    <property type="match status" value="1"/>
</dbReference>
<dbReference type="GO" id="GO:0070126">
    <property type="term" value="P:mitochondrial translational termination"/>
    <property type="evidence" value="ECO:0007669"/>
    <property type="project" value="TreeGrafter"/>
</dbReference>
<sequence length="266" mass="30086">MPMHLFFVLIVSATTMWGVCRAAFGTRVSSSFLVKKNALLPNLTGNAMRPTVVTVPSFQYHRTSLWMRGMDFDLDELYDDDDNDDVDEEALFGAMGGGGGGGGGRRKKKKKSPPKKKKADVVKDDWKVPSTIEIPEDRVDISFSRSGGSGGQNVNKVNTKVELRFKLDDADWLPDEVRDRIREQAPNRINKDGVFNIQSSENRTQQQNRRAAFTKLQEIVLRAYPRPKVRKLRKGISKKAKERNLEDKKRRGQVKANRKSVDLSGY</sequence>
<feature type="compositionally biased region" description="Basic residues" evidence="1">
    <location>
        <begin position="230"/>
        <end position="241"/>
    </location>
</feature>
<reference evidence="4" key="1">
    <citation type="submission" date="2021-01" db="EMBL/GenBank/DDBJ databases">
        <authorList>
            <person name="Corre E."/>
            <person name="Pelletier E."/>
            <person name="Niang G."/>
            <person name="Scheremetjew M."/>
            <person name="Finn R."/>
            <person name="Kale V."/>
            <person name="Holt S."/>
            <person name="Cochrane G."/>
            <person name="Meng A."/>
            <person name="Brown T."/>
            <person name="Cohen L."/>
        </authorList>
    </citation>
    <scope>NUCLEOTIDE SEQUENCE</scope>
    <source>
        <strain evidence="4">ECT3854</strain>
    </source>
</reference>
<feature type="chain" id="PRO_5030640974" description="Prokaryotic-type class I peptide chain release factors domain-containing protein" evidence="2">
    <location>
        <begin position="23"/>
        <end position="266"/>
    </location>
</feature>
<evidence type="ECO:0000259" key="3">
    <source>
        <dbReference type="PROSITE" id="PS00745"/>
    </source>
</evidence>
<dbReference type="GO" id="GO:0004045">
    <property type="term" value="F:peptidyl-tRNA hydrolase activity"/>
    <property type="evidence" value="ECO:0007669"/>
    <property type="project" value="TreeGrafter"/>
</dbReference>
<evidence type="ECO:0000313" key="4">
    <source>
        <dbReference type="EMBL" id="CAD8938536.1"/>
    </source>
</evidence>
<evidence type="ECO:0000256" key="2">
    <source>
        <dbReference type="SAM" id="SignalP"/>
    </source>
</evidence>
<proteinExistence type="predicted"/>
<dbReference type="InterPro" id="IPR052104">
    <property type="entry name" value="Mito_Release_Factor_mL62"/>
</dbReference>
<feature type="region of interest" description="Disordered" evidence="1">
    <location>
        <begin position="230"/>
        <end position="266"/>
    </location>
</feature>
<feature type="region of interest" description="Disordered" evidence="1">
    <location>
        <begin position="89"/>
        <end position="122"/>
    </location>
</feature>
<feature type="compositionally biased region" description="Gly residues" evidence="1">
    <location>
        <begin position="94"/>
        <end position="103"/>
    </location>
</feature>
<feature type="signal peptide" evidence="2">
    <location>
        <begin position="1"/>
        <end position="22"/>
    </location>
</feature>
<gene>
    <name evidence="4" type="ORF">CTEN0397_LOCUS9599</name>
</gene>
<dbReference type="PANTHER" id="PTHR11075">
    <property type="entry name" value="PEPTIDE CHAIN RELEASE FACTOR"/>
    <property type="match status" value="1"/>
</dbReference>
<dbReference type="PROSITE" id="PS00745">
    <property type="entry name" value="RF_PROK_I"/>
    <property type="match status" value="1"/>
</dbReference>
<dbReference type="Gene3D" id="3.30.160.20">
    <property type="match status" value="1"/>
</dbReference>
<dbReference type="GO" id="GO:0005762">
    <property type="term" value="C:mitochondrial large ribosomal subunit"/>
    <property type="evidence" value="ECO:0007669"/>
    <property type="project" value="TreeGrafter"/>
</dbReference>
<dbReference type="Pfam" id="PF00472">
    <property type="entry name" value="RF-1"/>
    <property type="match status" value="1"/>
</dbReference>
<dbReference type="EMBL" id="HBFW01015072">
    <property type="protein sequence ID" value="CAD8938536.1"/>
    <property type="molecule type" value="Transcribed_RNA"/>
</dbReference>
<evidence type="ECO:0000256" key="1">
    <source>
        <dbReference type="SAM" id="MobiDB-lite"/>
    </source>
</evidence>
<feature type="compositionally biased region" description="Basic residues" evidence="1">
    <location>
        <begin position="104"/>
        <end position="118"/>
    </location>
</feature>
<dbReference type="SUPFAM" id="SSF110916">
    <property type="entry name" value="Peptidyl-tRNA hydrolase domain-like"/>
    <property type="match status" value="1"/>
</dbReference>
<feature type="domain" description="Prokaryotic-type class I peptide chain release factors" evidence="3">
    <location>
        <begin position="145"/>
        <end position="161"/>
    </location>
</feature>
<organism evidence="4">
    <name type="scientific">Cyclophora tenuis</name>
    <name type="common">Marine diatom</name>
    <dbReference type="NCBI Taxonomy" id="216820"/>
    <lineage>
        <taxon>Eukaryota</taxon>
        <taxon>Sar</taxon>
        <taxon>Stramenopiles</taxon>
        <taxon>Ochrophyta</taxon>
        <taxon>Bacillariophyta</taxon>
        <taxon>Fragilariophyceae</taxon>
        <taxon>Fragilariophycidae</taxon>
        <taxon>Cyclophorales</taxon>
        <taxon>Cyclophoraceae</taxon>
        <taxon>Cyclophora</taxon>
    </lineage>
</organism>
<keyword evidence="2" id="KW-0732">Signal</keyword>
<protein>
    <recommendedName>
        <fullName evidence="3">Prokaryotic-type class I peptide chain release factors domain-containing protein</fullName>
    </recommendedName>
</protein>
<dbReference type="AlphaFoldDB" id="A0A7S1D533"/>
<name>A0A7S1D533_CYCTE</name>
<dbReference type="InterPro" id="IPR000352">
    <property type="entry name" value="Pep_chain_release_fac_I"/>
</dbReference>
<accession>A0A7S1D533</accession>
<dbReference type="GO" id="GO:0016150">
    <property type="term" value="F:translation release factor activity, codon nonspecific"/>
    <property type="evidence" value="ECO:0007669"/>
    <property type="project" value="TreeGrafter"/>
</dbReference>
<dbReference type="PANTHER" id="PTHR11075:SF54">
    <property type="entry name" value="LARGE RIBOSOMAL SUBUNIT PROTEIN ML62"/>
    <property type="match status" value="1"/>
</dbReference>
<dbReference type="NCBIfam" id="NF006718">
    <property type="entry name" value="PRK09256.1"/>
    <property type="match status" value="1"/>
</dbReference>